<dbReference type="SUPFAM" id="SSF48498">
    <property type="entry name" value="Tetracyclin repressor-like, C-terminal domain"/>
    <property type="match status" value="1"/>
</dbReference>
<name>A0A0H3KUX7_BURM1</name>
<accession>A0A0H3KUX7</accession>
<evidence type="ECO:0000313" key="7">
    <source>
        <dbReference type="Proteomes" id="UP000008815"/>
    </source>
</evidence>
<evidence type="ECO:0000256" key="3">
    <source>
        <dbReference type="ARBA" id="ARBA00023163"/>
    </source>
</evidence>
<dbReference type="KEGG" id="bmu:Bmul_4221"/>
<dbReference type="GO" id="GO:0003677">
    <property type="term" value="F:DNA binding"/>
    <property type="evidence" value="ECO:0007669"/>
    <property type="project" value="UniProtKB-UniRule"/>
</dbReference>
<dbReference type="AlphaFoldDB" id="A0A0H3KUX7"/>
<keyword evidence="3" id="KW-0804">Transcription</keyword>
<keyword evidence="1" id="KW-0805">Transcription regulation</keyword>
<dbReference type="InterPro" id="IPR036271">
    <property type="entry name" value="Tet_transcr_reg_TetR-rel_C_sf"/>
</dbReference>
<dbReference type="Pfam" id="PF00440">
    <property type="entry name" value="TetR_N"/>
    <property type="match status" value="1"/>
</dbReference>
<dbReference type="PANTHER" id="PTHR47506">
    <property type="entry name" value="TRANSCRIPTIONAL REGULATORY PROTEIN"/>
    <property type="match status" value="1"/>
</dbReference>
<proteinExistence type="predicted"/>
<evidence type="ECO:0000256" key="1">
    <source>
        <dbReference type="ARBA" id="ARBA00023015"/>
    </source>
</evidence>
<dbReference type="eggNOG" id="COG1309">
    <property type="taxonomic scope" value="Bacteria"/>
</dbReference>
<dbReference type="Proteomes" id="UP000008815">
    <property type="component" value="Chromosome 2"/>
</dbReference>
<dbReference type="InterPro" id="IPR011075">
    <property type="entry name" value="TetR_C"/>
</dbReference>
<evidence type="ECO:0000259" key="5">
    <source>
        <dbReference type="PROSITE" id="PS50977"/>
    </source>
</evidence>
<sequence>MNASSGAEVRQHILNIAKPIMLHKGFSAVGLNEILAAAGIPKGSFYHYFGSKEAFGEALLESYFEGYLEHLDNLFERQPGTGAERMMTYWSNWLHTQCADDPEGKCLAVKLGAEVSDLSEAMRAVLRRGTSQIVERLAACIEAGLADGSLRGIEDPPHTAALLYELWLGATLLEKIHRNRKPLETAMAATRQLLNLPPSAPDEVRT</sequence>
<dbReference type="PANTHER" id="PTHR47506:SF6">
    <property type="entry name" value="HTH-TYPE TRANSCRIPTIONAL REPRESSOR NEMR"/>
    <property type="match status" value="1"/>
</dbReference>
<evidence type="ECO:0000313" key="6">
    <source>
        <dbReference type="EMBL" id="BAG46142.1"/>
    </source>
</evidence>
<dbReference type="EMBL" id="AP009386">
    <property type="protein sequence ID" value="BAG46142.1"/>
    <property type="molecule type" value="Genomic_DNA"/>
</dbReference>
<keyword evidence="7" id="KW-1185">Reference proteome</keyword>
<dbReference type="InterPro" id="IPR009057">
    <property type="entry name" value="Homeodomain-like_sf"/>
</dbReference>
<dbReference type="InterPro" id="IPR001647">
    <property type="entry name" value="HTH_TetR"/>
</dbReference>
<gene>
    <name evidence="6" type="ordered locus">BMULJ_04285</name>
</gene>
<dbReference type="PROSITE" id="PS50977">
    <property type="entry name" value="HTH_TETR_2"/>
    <property type="match status" value="1"/>
</dbReference>
<dbReference type="Pfam" id="PF16925">
    <property type="entry name" value="TetR_C_13"/>
    <property type="match status" value="1"/>
</dbReference>
<evidence type="ECO:0000256" key="2">
    <source>
        <dbReference type="ARBA" id="ARBA00023125"/>
    </source>
</evidence>
<evidence type="ECO:0000256" key="4">
    <source>
        <dbReference type="PROSITE-ProRule" id="PRU00335"/>
    </source>
</evidence>
<organism evidence="6 7">
    <name type="scientific">Burkholderia multivorans (strain ATCC 17616 / 249)</name>
    <dbReference type="NCBI Taxonomy" id="395019"/>
    <lineage>
        <taxon>Bacteria</taxon>
        <taxon>Pseudomonadati</taxon>
        <taxon>Pseudomonadota</taxon>
        <taxon>Betaproteobacteria</taxon>
        <taxon>Burkholderiales</taxon>
        <taxon>Burkholderiaceae</taxon>
        <taxon>Burkholderia</taxon>
        <taxon>Burkholderia cepacia complex</taxon>
    </lineage>
</organism>
<dbReference type="Gene3D" id="1.10.357.10">
    <property type="entry name" value="Tetracycline Repressor, domain 2"/>
    <property type="match status" value="1"/>
</dbReference>
<dbReference type="SUPFAM" id="SSF46689">
    <property type="entry name" value="Homeodomain-like"/>
    <property type="match status" value="1"/>
</dbReference>
<dbReference type="PRINTS" id="PR00455">
    <property type="entry name" value="HTHTETR"/>
</dbReference>
<feature type="DNA-binding region" description="H-T-H motif" evidence="4">
    <location>
        <begin position="30"/>
        <end position="49"/>
    </location>
</feature>
<feature type="domain" description="HTH tetR-type" evidence="5">
    <location>
        <begin position="7"/>
        <end position="67"/>
    </location>
</feature>
<protein>
    <submittedName>
        <fullName evidence="6">TetR family transcriptional regulator</fullName>
    </submittedName>
</protein>
<dbReference type="STRING" id="395019.BMULJ_04285"/>
<keyword evidence="2 4" id="KW-0238">DNA-binding</keyword>
<dbReference type="KEGG" id="bmj:BMULJ_04285"/>
<reference evidence="6 7" key="1">
    <citation type="submission" date="2007-04" db="EMBL/GenBank/DDBJ databases">
        <title>Complete genome sequence of Burkholderia multivorans ATCC 17616.</title>
        <authorList>
            <person name="Ohtsubo Y."/>
            <person name="Yamashita A."/>
            <person name="Kurokawa K."/>
            <person name="Takami H."/>
            <person name="Yuhara S."/>
            <person name="Nishiyama E."/>
            <person name="Endo R."/>
            <person name="Miyazaki R."/>
            <person name="Ono A."/>
            <person name="Yano K."/>
            <person name="Ito M."/>
            <person name="Sota M."/>
            <person name="Yuji N."/>
            <person name="Hattori M."/>
            <person name="Tsuda M."/>
        </authorList>
    </citation>
    <scope>NUCLEOTIDE SEQUENCE [LARGE SCALE GENOMIC DNA]</scope>
    <source>
        <strain evidence="7">ATCC 17616 / 249</strain>
    </source>
</reference>
<dbReference type="RefSeq" id="WP_006397049.1">
    <property type="nucleotide sequence ID" value="NC_010086.1"/>
</dbReference>
<dbReference type="HOGENOM" id="CLU_069356_28_1_4"/>